<gene>
    <name evidence="12" type="ORF">C0Q70_10066</name>
</gene>
<keyword evidence="4" id="KW-0227">DNA damage</keyword>
<comment type="caution">
    <text evidence="12">The sequence shown here is derived from an EMBL/GenBank/DDBJ whole genome shotgun (WGS) entry which is preliminary data.</text>
</comment>
<dbReference type="GO" id="GO:0032798">
    <property type="term" value="C:Swi5-Sfr1 complex"/>
    <property type="evidence" value="ECO:0007669"/>
    <property type="project" value="InterPro"/>
</dbReference>
<feature type="compositionally biased region" description="Polar residues" evidence="11">
    <location>
        <begin position="21"/>
        <end position="37"/>
    </location>
</feature>
<evidence type="ECO:0000256" key="8">
    <source>
        <dbReference type="ARBA" id="ARBA00023204"/>
    </source>
</evidence>
<evidence type="ECO:0000256" key="11">
    <source>
        <dbReference type="SAM" id="MobiDB-lite"/>
    </source>
</evidence>
<dbReference type="Pfam" id="PF10376">
    <property type="entry name" value="Mei5"/>
    <property type="match status" value="1"/>
</dbReference>
<keyword evidence="7" id="KW-0804">Transcription</keyword>
<dbReference type="PANTHER" id="PTHR28643">
    <property type="entry name" value="SWI5-DEPENDENT RECOMBINATION DNA REPAIR PROTEIN 1 HOMOLOG"/>
    <property type="match status" value="1"/>
</dbReference>
<dbReference type="OrthoDB" id="10051617at2759"/>
<protein>
    <recommendedName>
        <fullName evidence="3">Swi5-dependent recombination DNA repair protein 1 homolog</fullName>
    </recommendedName>
    <alternativeName>
        <fullName evidence="10">Meiosis protein 5 homolog</fullName>
    </alternativeName>
</protein>
<reference evidence="12 13" key="1">
    <citation type="submission" date="2018-04" db="EMBL/GenBank/DDBJ databases">
        <title>The genome of golden apple snail Pomacea canaliculata provides insight into stress tolerance and invasive adaptation.</title>
        <authorList>
            <person name="Liu C."/>
            <person name="Liu B."/>
            <person name="Ren Y."/>
            <person name="Zhang Y."/>
            <person name="Wang H."/>
            <person name="Li S."/>
            <person name="Jiang F."/>
            <person name="Yin L."/>
            <person name="Zhang G."/>
            <person name="Qian W."/>
            <person name="Fan W."/>
        </authorList>
    </citation>
    <scope>NUCLEOTIDE SEQUENCE [LARGE SCALE GENOMIC DNA]</scope>
    <source>
        <strain evidence="12">SZHN2017</strain>
        <tissue evidence="12">Muscle</tissue>
    </source>
</reference>
<evidence type="ECO:0000313" key="13">
    <source>
        <dbReference type="Proteomes" id="UP000245119"/>
    </source>
</evidence>
<accession>A0A2T7PBJ8</accession>
<dbReference type="GO" id="GO:0000724">
    <property type="term" value="P:double-strand break repair via homologous recombination"/>
    <property type="evidence" value="ECO:0007669"/>
    <property type="project" value="InterPro"/>
</dbReference>
<keyword evidence="6" id="KW-0175">Coiled coil</keyword>
<evidence type="ECO:0000256" key="1">
    <source>
        <dbReference type="ARBA" id="ARBA00004123"/>
    </source>
</evidence>
<evidence type="ECO:0000256" key="6">
    <source>
        <dbReference type="ARBA" id="ARBA00023054"/>
    </source>
</evidence>
<evidence type="ECO:0000256" key="10">
    <source>
        <dbReference type="ARBA" id="ARBA00033234"/>
    </source>
</evidence>
<dbReference type="InterPro" id="IPR042429">
    <property type="entry name" value="SFR1"/>
</dbReference>
<evidence type="ECO:0000256" key="3">
    <source>
        <dbReference type="ARBA" id="ARBA00014688"/>
    </source>
</evidence>
<dbReference type="EMBL" id="PZQS01000005">
    <property type="protein sequence ID" value="PVD30791.1"/>
    <property type="molecule type" value="Genomic_DNA"/>
</dbReference>
<keyword evidence="9" id="KW-0539">Nucleus</keyword>
<sequence length="252" mass="28427">MSSSLKERLKKCGRYHPATPPSSRTLSSHSQTASQRQLPRKILIESTHLHENALPTSENRPVNCEASGVKESPKQSFSTTAARYLKTCSPTTTTESSAKDYANGGELSLTKMPDINVTQSGVKVCSKPIISGKHLPAEDFVELQQHGKSNQNLCNSEKSEAELHMDKKQLQAFLMERKETLRKLHMVKLYRKKNNLTELQDLIDKWRSACQQAVLDLHHLVAEPRPSLSQLVKELGIDSKLVRFDETEEYFN</sequence>
<name>A0A2T7PBJ8_POMCA</name>
<proteinExistence type="inferred from homology"/>
<evidence type="ECO:0000256" key="7">
    <source>
        <dbReference type="ARBA" id="ARBA00023163"/>
    </source>
</evidence>
<keyword evidence="8" id="KW-0234">DNA repair</keyword>
<dbReference type="Proteomes" id="UP000245119">
    <property type="component" value="Linkage Group LG5"/>
</dbReference>
<keyword evidence="5" id="KW-0805">Transcription regulation</keyword>
<dbReference type="PANTHER" id="PTHR28643:SF1">
    <property type="entry name" value="SWI5-DEPENDENT RECOMBINATION DNA REPAIR PROTEIN 1 HOMOLOG"/>
    <property type="match status" value="1"/>
</dbReference>
<evidence type="ECO:0000256" key="4">
    <source>
        <dbReference type="ARBA" id="ARBA00022763"/>
    </source>
</evidence>
<dbReference type="InterPro" id="IPR018468">
    <property type="entry name" value="SFR1/Mei5"/>
</dbReference>
<evidence type="ECO:0000256" key="2">
    <source>
        <dbReference type="ARBA" id="ARBA00008729"/>
    </source>
</evidence>
<feature type="region of interest" description="Disordered" evidence="11">
    <location>
        <begin position="1"/>
        <end position="38"/>
    </location>
</feature>
<feature type="region of interest" description="Disordered" evidence="11">
    <location>
        <begin position="50"/>
        <end position="75"/>
    </location>
</feature>
<organism evidence="12 13">
    <name type="scientific">Pomacea canaliculata</name>
    <name type="common">Golden apple snail</name>
    <dbReference type="NCBI Taxonomy" id="400727"/>
    <lineage>
        <taxon>Eukaryota</taxon>
        <taxon>Metazoa</taxon>
        <taxon>Spiralia</taxon>
        <taxon>Lophotrochozoa</taxon>
        <taxon>Mollusca</taxon>
        <taxon>Gastropoda</taxon>
        <taxon>Caenogastropoda</taxon>
        <taxon>Architaenioglossa</taxon>
        <taxon>Ampullarioidea</taxon>
        <taxon>Ampullariidae</taxon>
        <taxon>Pomacea</taxon>
    </lineage>
</organism>
<dbReference type="GO" id="GO:0003713">
    <property type="term" value="F:transcription coactivator activity"/>
    <property type="evidence" value="ECO:0007669"/>
    <property type="project" value="InterPro"/>
</dbReference>
<keyword evidence="13" id="KW-1185">Reference proteome</keyword>
<comment type="subcellular location">
    <subcellularLocation>
        <location evidence="1">Nucleus</location>
    </subcellularLocation>
</comment>
<evidence type="ECO:0000256" key="5">
    <source>
        <dbReference type="ARBA" id="ARBA00023015"/>
    </source>
</evidence>
<evidence type="ECO:0000313" key="12">
    <source>
        <dbReference type="EMBL" id="PVD30791.1"/>
    </source>
</evidence>
<comment type="similarity">
    <text evidence="2">Belongs to the SFR1/MEI5 family.</text>
</comment>
<dbReference type="AlphaFoldDB" id="A0A2T7PBJ8"/>
<dbReference type="Gene3D" id="6.10.140.1020">
    <property type="match status" value="1"/>
</dbReference>
<evidence type="ECO:0000256" key="9">
    <source>
        <dbReference type="ARBA" id="ARBA00023242"/>
    </source>
</evidence>